<evidence type="ECO:0000256" key="2">
    <source>
        <dbReference type="SAM" id="MobiDB-lite"/>
    </source>
</evidence>
<dbReference type="SUPFAM" id="SSF52540">
    <property type="entry name" value="P-loop containing nucleoside triphosphate hydrolases"/>
    <property type="match status" value="1"/>
</dbReference>
<dbReference type="Proteomes" id="UP000054558">
    <property type="component" value="Unassembled WGS sequence"/>
</dbReference>
<dbReference type="InterPro" id="IPR027417">
    <property type="entry name" value="P-loop_NTPase"/>
</dbReference>
<dbReference type="InterPro" id="IPR052980">
    <property type="entry name" value="Crinkler_effector"/>
</dbReference>
<feature type="coiled-coil region" evidence="1">
    <location>
        <begin position="92"/>
        <end position="157"/>
    </location>
</feature>
<gene>
    <name evidence="3" type="ORF">KFL_007640050</name>
</gene>
<name>A0A1Y1IT07_KLENI</name>
<sequence>MASGAVLFKAAGAKPLCSCGQAGNAPATPRRSAFRALPRPLFEGSRLGRFHPEYRVGSGLRRLSPRAETPQGRAESAGSPTGDDSKPQVLKAQALKLSIERVEKRIDRVENQIDAVAAAAAAAAADGKSTELLQQEKVALQQEKAALEQRLTALVQAELGNLKLQQTPAAAAPDPAVLEGLQKYAEFIARADTASGVIQIPPELRVRLPPGLRKSIVIRECYRTVLTKLEALGDNFAVVLSGTPGIGKSAFAVLLLHHLAGQGAQVAYRYKDQATQDTIIFFDFSDPSAINVKWASESAADFPSLESLSSRPTVWQVIDGRAPPHTQFRGYGRCVVLCSPNRDNYWEFRKGERCFLWWLPVWTLKELEDCREHLYDQVSQEQMEKRVEEFGGLVRHVLANPILSFDDIARTLDADQAVELYNLSAQSSDSEVRHIFAHIEATEDLEWVGYTLGSQRIKELVYQKAKLGRWRDLTEMLRAAAEEPTLGKMTGDLLEQYGHDMCQQGIALDPEDVKEVSKGTVGRPRTETEAEERQREQAIKEIRDAFGGSKEKKYDASSEGIDLAKLVRTYVKPLVKVQESWDSLVCSGDGWVNAVQFTRNVQHRTSAEGMRLLVERASASGVKVRLVHVVPTERFDEYGWQSWSKGKKVLRDEEVPAVLKSIKQWVVRLKLPPAGS</sequence>
<accession>A0A1Y1IT07</accession>
<keyword evidence="1" id="KW-0175">Coiled coil</keyword>
<evidence type="ECO:0000256" key="1">
    <source>
        <dbReference type="SAM" id="Coils"/>
    </source>
</evidence>
<proteinExistence type="predicted"/>
<feature type="region of interest" description="Disordered" evidence="2">
    <location>
        <begin position="58"/>
        <end position="88"/>
    </location>
</feature>
<dbReference type="PANTHER" id="PTHR33129">
    <property type="entry name" value="PROTEIN KINASE DOMAIN-CONTAINING PROTEIN-RELATED"/>
    <property type="match status" value="1"/>
</dbReference>
<keyword evidence="4" id="KW-1185">Reference proteome</keyword>
<protein>
    <submittedName>
        <fullName evidence="3">Uncharacterized protein</fullName>
    </submittedName>
</protein>
<dbReference type="OMA" id="WDMTSAW"/>
<dbReference type="EMBL" id="DF237713">
    <property type="protein sequence ID" value="GAQ91318.1"/>
    <property type="molecule type" value="Genomic_DNA"/>
</dbReference>
<evidence type="ECO:0000313" key="3">
    <source>
        <dbReference type="EMBL" id="GAQ91318.1"/>
    </source>
</evidence>
<reference evidence="3 4" key="1">
    <citation type="journal article" date="2014" name="Nat. Commun.">
        <title>Klebsormidium flaccidum genome reveals primary factors for plant terrestrial adaptation.</title>
        <authorList>
            <person name="Hori K."/>
            <person name="Maruyama F."/>
            <person name="Fujisawa T."/>
            <person name="Togashi T."/>
            <person name="Yamamoto N."/>
            <person name="Seo M."/>
            <person name="Sato S."/>
            <person name="Yamada T."/>
            <person name="Mori H."/>
            <person name="Tajima N."/>
            <person name="Moriyama T."/>
            <person name="Ikeuchi M."/>
            <person name="Watanabe M."/>
            <person name="Wada H."/>
            <person name="Kobayashi K."/>
            <person name="Saito M."/>
            <person name="Masuda T."/>
            <person name="Sasaki-Sekimoto Y."/>
            <person name="Mashiguchi K."/>
            <person name="Awai K."/>
            <person name="Shimojima M."/>
            <person name="Masuda S."/>
            <person name="Iwai M."/>
            <person name="Nobusawa T."/>
            <person name="Narise T."/>
            <person name="Kondo S."/>
            <person name="Saito H."/>
            <person name="Sato R."/>
            <person name="Murakawa M."/>
            <person name="Ihara Y."/>
            <person name="Oshima-Yamada Y."/>
            <person name="Ohtaka K."/>
            <person name="Satoh M."/>
            <person name="Sonobe K."/>
            <person name="Ishii M."/>
            <person name="Ohtani R."/>
            <person name="Kanamori-Sato M."/>
            <person name="Honoki R."/>
            <person name="Miyazaki D."/>
            <person name="Mochizuki H."/>
            <person name="Umetsu J."/>
            <person name="Higashi K."/>
            <person name="Shibata D."/>
            <person name="Kamiya Y."/>
            <person name="Sato N."/>
            <person name="Nakamura Y."/>
            <person name="Tabata S."/>
            <person name="Ida S."/>
            <person name="Kurokawa K."/>
            <person name="Ohta H."/>
        </authorList>
    </citation>
    <scope>NUCLEOTIDE SEQUENCE [LARGE SCALE GENOMIC DNA]</scope>
    <source>
        <strain evidence="3 4">NIES-2285</strain>
    </source>
</reference>
<dbReference type="AlphaFoldDB" id="A0A1Y1IT07"/>
<feature type="region of interest" description="Disordered" evidence="2">
    <location>
        <begin position="514"/>
        <end position="535"/>
    </location>
</feature>
<organism evidence="3 4">
    <name type="scientific">Klebsormidium nitens</name>
    <name type="common">Green alga</name>
    <name type="synonym">Ulothrix nitens</name>
    <dbReference type="NCBI Taxonomy" id="105231"/>
    <lineage>
        <taxon>Eukaryota</taxon>
        <taxon>Viridiplantae</taxon>
        <taxon>Streptophyta</taxon>
        <taxon>Klebsormidiophyceae</taxon>
        <taxon>Klebsormidiales</taxon>
        <taxon>Klebsormidiaceae</taxon>
        <taxon>Klebsormidium</taxon>
    </lineage>
</organism>
<evidence type="ECO:0000313" key="4">
    <source>
        <dbReference type="Proteomes" id="UP000054558"/>
    </source>
</evidence>
<dbReference type="OrthoDB" id="526326at2759"/>
<feature type="compositionally biased region" description="Basic and acidic residues" evidence="2">
    <location>
        <begin position="524"/>
        <end position="535"/>
    </location>
</feature>
<dbReference type="PANTHER" id="PTHR33129:SF1">
    <property type="entry name" value="ATP-BINDING PROTEIN"/>
    <property type="match status" value="1"/>
</dbReference>